<gene>
    <name evidence="1" type="ORF">EDX97_02535</name>
</gene>
<sequence length="218" mass="25365">MCYNLYMKKIVWDWNGTLFNDLHLCFSCINRLLENHSLQPLPDIDAYRNVFGFPIVDYYQRIGFDFNQTPFSVLAKEYMEDYQSKSMHCSLYSDVMETIETVEEKKTPQVILSASKKAFLMAQIEQFSVKQHMDGIYGIEDIYAHSKVELAQAYRKENPRDELWFVGDSIHDYEVAQAIDAHCVLVASGHQAKSTLEQMPAPVVDQLSESLEYIYERD</sequence>
<name>A0A3N0I555_9FIRM</name>
<reference evidence="1 2" key="1">
    <citation type="submission" date="2018-11" db="EMBL/GenBank/DDBJ databases">
        <title>Clostridium sp. nov., a member of the family Erysipelotrichaceae isolated from pig faeces.</title>
        <authorList>
            <person name="Chang Y.-H."/>
        </authorList>
    </citation>
    <scope>NUCLEOTIDE SEQUENCE [LARGE SCALE GENOMIC DNA]</scope>
    <source>
        <strain evidence="1 2">YH-panp20</strain>
    </source>
</reference>
<evidence type="ECO:0000313" key="1">
    <source>
        <dbReference type="EMBL" id="RNM31452.1"/>
    </source>
</evidence>
<dbReference type="CDD" id="cd01427">
    <property type="entry name" value="HAD_like"/>
    <property type="match status" value="1"/>
</dbReference>
<dbReference type="SFLD" id="SFLDS00003">
    <property type="entry name" value="Haloacid_Dehalogenase"/>
    <property type="match status" value="1"/>
</dbReference>
<dbReference type="GO" id="GO:0005829">
    <property type="term" value="C:cytosol"/>
    <property type="evidence" value="ECO:0007669"/>
    <property type="project" value="TreeGrafter"/>
</dbReference>
<dbReference type="SFLD" id="SFLDG01129">
    <property type="entry name" value="C1.5:_HAD__Beta-PGM__Phosphata"/>
    <property type="match status" value="1"/>
</dbReference>
<dbReference type="PANTHER" id="PTHR43434:SF1">
    <property type="entry name" value="PHOSPHOGLYCOLATE PHOSPHATASE"/>
    <property type="match status" value="1"/>
</dbReference>
<keyword evidence="1" id="KW-0378">Hydrolase</keyword>
<dbReference type="InterPro" id="IPR023198">
    <property type="entry name" value="PGP-like_dom2"/>
</dbReference>
<dbReference type="AlphaFoldDB" id="A0A3N0I555"/>
<dbReference type="GO" id="GO:0006281">
    <property type="term" value="P:DNA repair"/>
    <property type="evidence" value="ECO:0007669"/>
    <property type="project" value="TreeGrafter"/>
</dbReference>
<dbReference type="Pfam" id="PF13419">
    <property type="entry name" value="HAD_2"/>
    <property type="match status" value="1"/>
</dbReference>
<organism evidence="1 2">
    <name type="scientific">Absicoccus porci</name>
    <dbReference type="NCBI Taxonomy" id="2486576"/>
    <lineage>
        <taxon>Bacteria</taxon>
        <taxon>Bacillati</taxon>
        <taxon>Bacillota</taxon>
        <taxon>Erysipelotrichia</taxon>
        <taxon>Erysipelotrichales</taxon>
        <taxon>Erysipelotrichaceae</taxon>
        <taxon>Absicoccus</taxon>
    </lineage>
</organism>
<dbReference type="SUPFAM" id="SSF56784">
    <property type="entry name" value="HAD-like"/>
    <property type="match status" value="1"/>
</dbReference>
<dbReference type="InterPro" id="IPR023214">
    <property type="entry name" value="HAD_sf"/>
</dbReference>
<dbReference type="EMBL" id="RJQC01000001">
    <property type="protein sequence ID" value="RNM31452.1"/>
    <property type="molecule type" value="Genomic_DNA"/>
</dbReference>
<dbReference type="PANTHER" id="PTHR43434">
    <property type="entry name" value="PHOSPHOGLYCOLATE PHOSPHATASE"/>
    <property type="match status" value="1"/>
</dbReference>
<accession>A0A3N0I555</accession>
<dbReference type="InterPro" id="IPR036412">
    <property type="entry name" value="HAD-like_sf"/>
</dbReference>
<evidence type="ECO:0000313" key="2">
    <source>
        <dbReference type="Proteomes" id="UP000276568"/>
    </source>
</evidence>
<dbReference type="Gene3D" id="3.40.50.1000">
    <property type="entry name" value="HAD superfamily/HAD-like"/>
    <property type="match status" value="1"/>
</dbReference>
<dbReference type="InterPro" id="IPR050155">
    <property type="entry name" value="HAD-like_hydrolase_sf"/>
</dbReference>
<keyword evidence="2" id="KW-1185">Reference proteome</keyword>
<proteinExistence type="predicted"/>
<dbReference type="Proteomes" id="UP000276568">
    <property type="component" value="Unassembled WGS sequence"/>
</dbReference>
<dbReference type="Gene3D" id="1.10.150.240">
    <property type="entry name" value="Putative phosphatase, domain 2"/>
    <property type="match status" value="1"/>
</dbReference>
<dbReference type="OrthoDB" id="9807630at2"/>
<dbReference type="GO" id="GO:0008967">
    <property type="term" value="F:phosphoglycolate phosphatase activity"/>
    <property type="evidence" value="ECO:0007669"/>
    <property type="project" value="TreeGrafter"/>
</dbReference>
<dbReference type="InterPro" id="IPR041492">
    <property type="entry name" value="HAD_2"/>
</dbReference>
<protein>
    <submittedName>
        <fullName evidence="1">HAD family hydrolase</fullName>
    </submittedName>
</protein>
<comment type="caution">
    <text evidence="1">The sequence shown here is derived from an EMBL/GenBank/DDBJ whole genome shotgun (WGS) entry which is preliminary data.</text>
</comment>